<comment type="caution">
    <text evidence="1">The sequence shown here is derived from an EMBL/GenBank/DDBJ whole genome shotgun (WGS) entry which is preliminary data.</text>
</comment>
<dbReference type="EMBL" id="LAZR01000113">
    <property type="protein sequence ID" value="KKN90142.1"/>
    <property type="molecule type" value="Genomic_DNA"/>
</dbReference>
<evidence type="ECO:0000313" key="1">
    <source>
        <dbReference type="EMBL" id="KKN90142.1"/>
    </source>
</evidence>
<dbReference type="AlphaFoldDB" id="A0A0F9URJ7"/>
<organism evidence="1">
    <name type="scientific">marine sediment metagenome</name>
    <dbReference type="NCBI Taxonomy" id="412755"/>
    <lineage>
        <taxon>unclassified sequences</taxon>
        <taxon>metagenomes</taxon>
        <taxon>ecological metagenomes</taxon>
    </lineage>
</organism>
<protein>
    <submittedName>
        <fullName evidence="1">Uncharacterized protein</fullName>
    </submittedName>
</protein>
<name>A0A0F9URJ7_9ZZZZ</name>
<accession>A0A0F9URJ7</accession>
<sequence length="58" mass="6493">MSTSGKWWVVQWAQRQFCSITTKSQLQTKEGLKGPYKVLAKFATAKKAMAFGAAYDAF</sequence>
<gene>
    <name evidence="1" type="ORF">LCGC14_0232580</name>
</gene>
<reference evidence="1" key="1">
    <citation type="journal article" date="2015" name="Nature">
        <title>Complex archaea that bridge the gap between prokaryotes and eukaryotes.</title>
        <authorList>
            <person name="Spang A."/>
            <person name="Saw J.H."/>
            <person name="Jorgensen S.L."/>
            <person name="Zaremba-Niedzwiedzka K."/>
            <person name="Martijn J."/>
            <person name="Lind A.E."/>
            <person name="van Eijk R."/>
            <person name="Schleper C."/>
            <person name="Guy L."/>
            <person name="Ettema T.J."/>
        </authorList>
    </citation>
    <scope>NUCLEOTIDE SEQUENCE</scope>
</reference>
<proteinExistence type="predicted"/>